<evidence type="ECO:0000313" key="1">
    <source>
        <dbReference type="EMBL" id="GAH27827.1"/>
    </source>
</evidence>
<name>X1E5J0_9ZZZZ</name>
<dbReference type="AlphaFoldDB" id="X1E5J0"/>
<comment type="caution">
    <text evidence="1">The sequence shown here is derived from an EMBL/GenBank/DDBJ whole genome shotgun (WGS) entry which is preliminary data.</text>
</comment>
<dbReference type="InterPro" id="IPR014710">
    <property type="entry name" value="RmlC-like_jellyroll"/>
</dbReference>
<dbReference type="Gene3D" id="2.60.120.10">
    <property type="entry name" value="Jelly Rolls"/>
    <property type="match status" value="1"/>
</dbReference>
<dbReference type="SUPFAM" id="SSF51182">
    <property type="entry name" value="RmlC-like cupins"/>
    <property type="match status" value="1"/>
</dbReference>
<reference evidence="1" key="1">
    <citation type="journal article" date="2014" name="Front. Microbiol.">
        <title>High frequency of phylogenetically diverse reductive dehalogenase-homologous genes in deep subseafloor sedimentary metagenomes.</title>
        <authorList>
            <person name="Kawai M."/>
            <person name="Futagami T."/>
            <person name="Toyoda A."/>
            <person name="Takaki Y."/>
            <person name="Nishi S."/>
            <person name="Hori S."/>
            <person name="Arai W."/>
            <person name="Tsubouchi T."/>
            <person name="Morono Y."/>
            <person name="Uchiyama I."/>
            <person name="Ito T."/>
            <person name="Fujiyama A."/>
            <person name="Inagaki F."/>
            <person name="Takami H."/>
        </authorList>
    </citation>
    <scope>NUCLEOTIDE SEQUENCE</scope>
    <source>
        <strain evidence="1">Expedition CK06-06</strain>
    </source>
</reference>
<accession>X1E5J0</accession>
<dbReference type="InterPro" id="IPR011051">
    <property type="entry name" value="RmlC_Cupin_sf"/>
</dbReference>
<dbReference type="EMBL" id="BARU01005177">
    <property type="protein sequence ID" value="GAH27827.1"/>
    <property type="molecule type" value="Genomic_DNA"/>
</dbReference>
<sequence>MIIIESKNIFENQSFNLNTPSKDPIYVSDKFKVMRISLKKGLEIEPHHGSHPVVFLVLKGRGVFPTDSGEVELCENEYIAYSDTESRGMKSLEDLTVLAIRD</sequence>
<gene>
    <name evidence="1" type="ORF">S03H2_10010</name>
</gene>
<proteinExistence type="predicted"/>
<evidence type="ECO:0008006" key="2">
    <source>
        <dbReference type="Google" id="ProtNLM"/>
    </source>
</evidence>
<organism evidence="1">
    <name type="scientific">marine sediment metagenome</name>
    <dbReference type="NCBI Taxonomy" id="412755"/>
    <lineage>
        <taxon>unclassified sequences</taxon>
        <taxon>metagenomes</taxon>
        <taxon>ecological metagenomes</taxon>
    </lineage>
</organism>
<protein>
    <recommendedName>
        <fullName evidence="2">Cupin 2 conserved barrel domain-containing protein</fullName>
    </recommendedName>
</protein>